<gene>
    <name evidence="3" type="primary">dsbG</name>
    <name evidence="3" type="ORF">EAH88_01480</name>
</gene>
<dbReference type="SUPFAM" id="SSF54423">
    <property type="entry name" value="DsbC/DsbG N-terminal domain-like"/>
    <property type="match status" value="1"/>
</dbReference>
<organism evidence="3 4">
    <name type="scientific">Rhodanobacter glycinis</name>
    <dbReference type="NCBI Taxonomy" id="582702"/>
    <lineage>
        <taxon>Bacteria</taxon>
        <taxon>Pseudomonadati</taxon>
        <taxon>Pseudomonadota</taxon>
        <taxon>Gammaproteobacteria</taxon>
        <taxon>Lysobacterales</taxon>
        <taxon>Rhodanobacteraceae</taxon>
        <taxon>Rhodanobacter</taxon>
    </lineage>
</organism>
<keyword evidence="1" id="KW-0574">Periplasm</keyword>
<feature type="signal peptide" evidence="1">
    <location>
        <begin position="1"/>
        <end position="19"/>
    </location>
</feature>
<dbReference type="GO" id="GO:0042597">
    <property type="term" value="C:periplasmic space"/>
    <property type="evidence" value="ECO:0007669"/>
    <property type="project" value="UniProtKB-SubCell"/>
</dbReference>
<keyword evidence="1" id="KW-0676">Redox-active center</keyword>
<evidence type="ECO:0000259" key="2">
    <source>
        <dbReference type="Pfam" id="PF13098"/>
    </source>
</evidence>
<dbReference type="PROSITE" id="PS51257">
    <property type="entry name" value="PROKAR_LIPOPROTEIN"/>
    <property type="match status" value="1"/>
</dbReference>
<comment type="function">
    <text evidence="1">Required for disulfide bond formation in some periplasmic proteins. Acts by transferring its disulfide bond to other proteins and is reduced in the process.</text>
</comment>
<dbReference type="InterPro" id="IPR033954">
    <property type="entry name" value="DiS-bond_Isoase_DsbC/G"/>
</dbReference>
<evidence type="ECO:0000313" key="3">
    <source>
        <dbReference type="EMBL" id="TPG11249.1"/>
    </source>
</evidence>
<dbReference type="AlphaFoldDB" id="A0A502CGV7"/>
<dbReference type="InterPro" id="IPR036249">
    <property type="entry name" value="Thioredoxin-like_sf"/>
</dbReference>
<dbReference type="CDD" id="cd03020">
    <property type="entry name" value="DsbA_DsbC_DsbG"/>
    <property type="match status" value="1"/>
</dbReference>
<dbReference type="Gene3D" id="3.10.450.70">
    <property type="entry name" value="Disulphide bond isomerase, DsbC/G, N-terminal"/>
    <property type="match status" value="1"/>
</dbReference>
<feature type="domain" description="Thioredoxin-like fold" evidence="2">
    <location>
        <begin position="119"/>
        <end position="249"/>
    </location>
</feature>
<comment type="subcellular location">
    <subcellularLocation>
        <location evidence="1">Periplasm</location>
    </subcellularLocation>
</comment>
<comment type="similarity">
    <text evidence="1">Belongs to the thioredoxin family. DsbC subfamily.</text>
</comment>
<keyword evidence="1" id="KW-0732">Signal</keyword>
<comment type="caution">
    <text evidence="3">The sequence shown here is derived from an EMBL/GenBank/DDBJ whole genome shotgun (WGS) entry which is preliminary data.</text>
</comment>
<dbReference type="Gene3D" id="3.40.30.10">
    <property type="entry name" value="Glutaredoxin"/>
    <property type="match status" value="1"/>
</dbReference>
<reference evidence="3 4" key="1">
    <citation type="journal article" date="2019" name="Environ. Microbiol.">
        <title>Species interactions and distinct microbial communities in high Arctic permafrost affected cryosols are associated with the CH4 and CO2 gas fluxes.</title>
        <authorList>
            <person name="Altshuler I."/>
            <person name="Hamel J."/>
            <person name="Turney S."/>
            <person name="Magnuson E."/>
            <person name="Levesque R."/>
            <person name="Greer C."/>
            <person name="Whyte L.G."/>
        </authorList>
    </citation>
    <scope>NUCLEOTIDE SEQUENCE [LARGE SCALE GENOMIC DNA]</scope>
    <source>
        <strain evidence="3 4">S13Y</strain>
    </source>
</reference>
<protein>
    <recommendedName>
        <fullName evidence="1">Thiol:disulfide interchange protein</fullName>
    </recommendedName>
</protein>
<evidence type="ECO:0000256" key="1">
    <source>
        <dbReference type="RuleBase" id="RU364038"/>
    </source>
</evidence>
<dbReference type="InterPro" id="IPR009094">
    <property type="entry name" value="DiS-bond_isomerase_DsbC/G_N_sf"/>
</dbReference>
<feature type="chain" id="PRO_5021513937" description="Thiol:disulfide interchange protein" evidence="1">
    <location>
        <begin position="20"/>
        <end position="252"/>
    </location>
</feature>
<accession>A0A502CGV7</accession>
<sequence>MKYWFTFLFALGLSACAQAQDTAHYPAPIQALVGQGLVIKGPLPAPAGYTGYLGDYGGHAVPVYLLPDRKHVMVGTLFDASGKDLTQGPLESASTPALDEATWTRLGKASWIAEGATHPKRIVYVFTDTECPYCHKLWQATQPLLVGGDVQVRHIMVAVIAPQSAARAAAVLDAPDPKAAMHEHESAFGHSPIAPSKDLPAATGKRIEDNNALMDSLGISGTPATVYKDAHGKIRMAVGMLPPDQINAIFGK</sequence>
<dbReference type="InterPro" id="IPR051470">
    <property type="entry name" value="Thiol:disulfide_interchange"/>
</dbReference>
<dbReference type="RefSeq" id="WP_140648463.1">
    <property type="nucleotide sequence ID" value="NZ_RCZO01000001.1"/>
</dbReference>
<keyword evidence="4" id="KW-1185">Reference proteome</keyword>
<dbReference type="PANTHER" id="PTHR35272">
    <property type="entry name" value="THIOL:DISULFIDE INTERCHANGE PROTEIN DSBC-RELATED"/>
    <property type="match status" value="1"/>
</dbReference>
<dbReference type="Proteomes" id="UP000319486">
    <property type="component" value="Unassembled WGS sequence"/>
</dbReference>
<dbReference type="InterPro" id="IPR012336">
    <property type="entry name" value="Thioredoxin-like_fold"/>
</dbReference>
<evidence type="ECO:0000313" key="4">
    <source>
        <dbReference type="Proteomes" id="UP000319486"/>
    </source>
</evidence>
<proteinExistence type="inferred from homology"/>
<dbReference type="EMBL" id="RCZO01000001">
    <property type="protein sequence ID" value="TPG11249.1"/>
    <property type="molecule type" value="Genomic_DNA"/>
</dbReference>
<dbReference type="Pfam" id="PF13098">
    <property type="entry name" value="Thioredoxin_2"/>
    <property type="match status" value="1"/>
</dbReference>
<dbReference type="NCBIfam" id="NF008657">
    <property type="entry name" value="PRK11657.1"/>
    <property type="match status" value="1"/>
</dbReference>
<name>A0A502CGV7_9GAMM</name>
<dbReference type="PANTHER" id="PTHR35272:SF4">
    <property type="entry name" value="THIOL:DISULFIDE INTERCHANGE PROTEIN DSBG"/>
    <property type="match status" value="1"/>
</dbReference>
<dbReference type="SUPFAM" id="SSF52833">
    <property type="entry name" value="Thioredoxin-like"/>
    <property type="match status" value="1"/>
</dbReference>